<feature type="binding site" evidence="6">
    <location>
        <position position="86"/>
    </location>
    <ligand>
        <name>[4Fe-4S] cluster</name>
        <dbReference type="ChEBI" id="CHEBI:49883"/>
        <note>4Fe-4S-S-AdoMet</note>
    </ligand>
</feature>
<evidence type="ECO:0000313" key="8">
    <source>
        <dbReference type="EMBL" id="KPJ68256.1"/>
    </source>
</evidence>
<comment type="cofactor">
    <cofactor evidence="6">
        <name>[4Fe-4S] cluster</name>
        <dbReference type="ChEBI" id="CHEBI:49883"/>
    </cofactor>
    <text evidence="6">Binds 1 [4Fe-4S] cluster. The cluster is coordinated with 3 cysteines and an exchangeable S-adenosyl-L-methionine.</text>
</comment>
<dbReference type="Pfam" id="PF04055">
    <property type="entry name" value="Radical_SAM"/>
    <property type="match status" value="1"/>
</dbReference>
<gene>
    <name evidence="8" type="ORF">AMJ44_06825</name>
</gene>
<dbReference type="NCBIfam" id="TIGR04337">
    <property type="entry name" value="AmmeMemoSam_rS"/>
    <property type="match status" value="1"/>
</dbReference>
<dbReference type="SFLD" id="SFLDG01101">
    <property type="entry name" value="Uncharacterised_Radical_SAM_Su"/>
    <property type="match status" value="1"/>
</dbReference>
<evidence type="ECO:0000256" key="3">
    <source>
        <dbReference type="ARBA" id="ARBA00022723"/>
    </source>
</evidence>
<organism evidence="8 9">
    <name type="scientific">candidate division WOR-1 bacterium DG_54_3</name>
    <dbReference type="NCBI Taxonomy" id="1703775"/>
    <lineage>
        <taxon>Bacteria</taxon>
        <taxon>Bacillati</taxon>
        <taxon>Saganbacteria</taxon>
    </lineage>
</organism>
<dbReference type="SFLD" id="SFLDS00029">
    <property type="entry name" value="Radical_SAM"/>
    <property type="match status" value="1"/>
</dbReference>
<dbReference type="InterPro" id="IPR007197">
    <property type="entry name" value="rSAM"/>
</dbReference>
<dbReference type="AlphaFoldDB" id="A0A0S7Y0K6"/>
<sequence length="340" mass="39130">MIEAILYEKLSNSRVQCHICQRRCVIKDKERGHCRTRINHQGKLHTLIYGLVSTMMISPIEKKPVYHFYPGSAWLSLGSLGCNFRCPGCQNWDIAHSDVKKEINNLRFISPEELIQLAKKNGCLGISWTYNEPTLWFEYTLEGAKLAKRNNLYTNYVTNGFITPEALDLIGPYLDIFRVDLKGFSKDSYKNIANVDDFSEILEVIQRAKKKWKMHVEIVTNIIPGMNDKEEDLKQMASWIGEELGKDTPWHVTRFFPHLKLSHLEPTPISNLEKTREMALRLGLNYVYLGNIWGRKGENTSCPHCGETLIVREGLETKKIQLKNGNCPFCSHPIAGRFQN</sequence>
<dbReference type="Gene3D" id="3.20.20.70">
    <property type="entry name" value="Aldolase class I"/>
    <property type="match status" value="1"/>
</dbReference>
<dbReference type="PIRSF" id="PIRSF004869">
    <property type="entry name" value="PflX_prd"/>
    <property type="match status" value="1"/>
</dbReference>
<feature type="domain" description="Radical SAM core" evidence="7">
    <location>
        <begin position="67"/>
        <end position="285"/>
    </location>
</feature>
<protein>
    <recommendedName>
        <fullName evidence="7">Radical SAM core domain-containing protein</fullName>
    </recommendedName>
</protein>
<keyword evidence="1" id="KW-0004">4Fe-4S</keyword>
<dbReference type="InterPro" id="IPR058240">
    <property type="entry name" value="rSAM_sf"/>
</dbReference>
<dbReference type="PANTHER" id="PTHR30352">
    <property type="entry name" value="PYRUVATE FORMATE-LYASE-ACTIVATING ENZYME"/>
    <property type="match status" value="1"/>
</dbReference>
<evidence type="ECO:0000256" key="4">
    <source>
        <dbReference type="ARBA" id="ARBA00023004"/>
    </source>
</evidence>
<dbReference type="GO" id="GO:0051539">
    <property type="term" value="F:4 iron, 4 sulfur cluster binding"/>
    <property type="evidence" value="ECO:0007669"/>
    <property type="project" value="UniProtKB-KW"/>
</dbReference>
<dbReference type="PROSITE" id="PS51918">
    <property type="entry name" value="RADICAL_SAM"/>
    <property type="match status" value="1"/>
</dbReference>
<accession>A0A0S7Y0K6</accession>
<evidence type="ECO:0000256" key="1">
    <source>
        <dbReference type="ARBA" id="ARBA00022485"/>
    </source>
</evidence>
<dbReference type="Proteomes" id="UP000051861">
    <property type="component" value="Unassembled WGS sequence"/>
</dbReference>
<keyword evidence="5 6" id="KW-0411">Iron-sulfur</keyword>
<dbReference type="InterPro" id="IPR027596">
    <property type="entry name" value="AmmeMemoSam_rS"/>
</dbReference>
<dbReference type="PANTHER" id="PTHR30352:SF5">
    <property type="entry name" value="PYRUVATE FORMATE-LYASE 1-ACTIVATING ENZYME"/>
    <property type="match status" value="1"/>
</dbReference>
<dbReference type="GO" id="GO:0003824">
    <property type="term" value="F:catalytic activity"/>
    <property type="evidence" value="ECO:0007669"/>
    <property type="project" value="InterPro"/>
</dbReference>
<evidence type="ECO:0000259" key="7">
    <source>
        <dbReference type="PROSITE" id="PS51918"/>
    </source>
</evidence>
<dbReference type="CDD" id="cd01335">
    <property type="entry name" value="Radical_SAM"/>
    <property type="match status" value="1"/>
</dbReference>
<keyword evidence="2 6" id="KW-0949">S-adenosyl-L-methionine</keyword>
<name>A0A0S7Y0K6_UNCSA</name>
<dbReference type="InterPro" id="IPR013785">
    <property type="entry name" value="Aldolase_TIM"/>
</dbReference>
<keyword evidence="3 6" id="KW-0479">Metal-binding</keyword>
<feature type="binding site" evidence="6">
    <location>
        <position position="89"/>
    </location>
    <ligand>
        <name>[4Fe-4S] cluster</name>
        <dbReference type="ChEBI" id="CHEBI:49883"/>
        <note>4Fe-4S-S-AdoMet</note>
    </ligand>
</feature>
<feature type="binding site" evidence="6">
    <location>
        <position position="82"/>
    </location>
    <ligand>
        <name>[4Fe-4S] cluster</name>
        <dbReference type="ChEBI" id="CHEBI:49883"/>
        <note>4Fe-4S-S-AdoMet</note>
    </ligand>
</feature>
<dbReference type="GO" id="GO:0046872">
    <property type="term" value="F:metal ion binding"/>
    <property type="evidence" value="ECO:0007669"/>
    <property type="project" value="UniProtKB-KW"/>
</dbReference>
<dbReference type="EMBL" id="LIZX01000057">
    <property type="protein sequence ID" value="KPJ68256.1"/>
    <property type="molecule type" value="Genomic_DNA"/>
</dbReference>
<evidence type="ECO:0000256" key="5">
    <source>
        <dbReference type="ARBA" id="ARBA00023014"/>
    </source>
</evidence>
<dbReference type="InterPro" id="IPR034457">
    <property type="entry name" value="Organic_radical-activating"/>
</dbReference>
<reference evidence="8 9" key="1">
    <citation type="journal article" date="2015" name="Microbiome">
        <title>Genomic resolution of linkages in carbon, nitrogen, and sulfur cycling among widespread estuary sediment bacteria.</title>
        <authorList>
            <person name="Baker B.J."/>
            <person name="Lazar C.S."/>
            <person name="Teske A.P."/>
            <person name="Dick G.J."/>
        </authorList>
    </citation>
    <scope>NUCLEOTIDE SEQUENCE [LARGE SCALE GENOMIC DNA]</scope>
    <source>
        <strain evidence="8">DG_54_3</strain>
    </source>
</reference>
<evidence type="ECO:0000313" key="9">
    <source>
        <dbReference type="Proteomes" id="UP000051861"/>
    </source>
</evidence>
<comment type="caution">
    <text evidence="8">The sequence shown here is derived from an EMBL/GenBank/DDBJ whole genome shotgun (WGS) entry which is preliminary data.</text>
</comment>
<evidence type="ECO:0000256" key="2">
    <source>
        <dbReference type="ARBA" id="ARBA00022691"/>
    </source>
</evidence>
<dbReference type="SUPFAM" id="SSF102114">
    <property type="entry name" value="Radical SAM enzymes"/>
    <property type="match status" value="1"/>
</dbReference>
<dbReference type="InterPro" id="IPR016431">
    <property type="entry name" value="Pyrv-formate_lyase-activ_prd"/>
</dbReference>
<keyword evidence="4 6" id="KW-0408">Iron</keyword>
<evidence type="ECO:0000256" key="6">
    <source>
        <dbReference type="PIRSR" id="PIRSR004869-50"/>
    </source>
</evidence>
<proteinExistence type="predicted"/>